<reference evidence="2 3" key="1">
    <citation type="submission" date="2017-03" db="EMBL/GenBank/DDBJ databases">
        <title>Genome of the blue death feigning beetle - Asbolus verrucosus.</title>
        <authorList>
            <person name="Rider S.D."/>
        </authorList>
    </citation>
    <scope>NUCLEOTIDE SEQUENCE [LARGE SCALE GENOMIC DNA]</scope>
    <source>
        <strain evidence="2">Butters</strain>
        <tissue evidence="2">Head and leg muscle</tissue>
    </source>
</reference>
<dbReference type="PANTHER" id="PTHR21115:SF0">
    <property type="entry name" value="GH06117P-RELATED"/>
    <property type="match status" value="1"/>
</dbReference>
<evidence type="ECO:0000259" key="1">
    <source>
        <dbReference type="Pfam" id="PF16013"/>
    </source>
</evidence>
<dbReference type="EMBL" id="QDEB01052046">
    <property type="protein sequence ID" value="RZC37512.1"/>
    <property type="molecule type" value="Genomic_DNA"/>
</dbReference>
<feature type="non-terminal residue" evidence="2">
    <location>
        <position position="1"/>
    </location>
</feature>
<name>A0A482VX88_ASBVE</name>
<feature type="non-terminal residue" evidence="2">
    <location>
        <position position="610"/>
    </location>
</feature>
<sequence length="610" mass="69103">LVSKWNDRVVISVVYNCTEPLQSEKERRAKKYDDYDPDYDLNPLPIFILRKCKHSSSPCRIFIDHTGRVYGTWDEYLTKNKLPKCNMILPKNGRYNADSNGDVLIERHQSPACDINRKILQGHSQCSRWGGLRRSFRRCCYSCNNCSSSSLNSCGHCWAYSIGRSIYTLRDRSKHKETLSFANSEARGAYLNIVAGSLGFAGAGAGMAVSQLAARGVNIGVVCIAAFNAVNIANLSASGISVANSGYDVLDQWINEQQAPSLLTIVQLSSSILFFGHAVYSFKTAGTLIKESRANAIKDFHDSLRSNRHRRMFNKLMKETIRQNDGNVAKGQAEVIRTIRNINNKDQVFATLTRWNKLMNENKVRFAVKNGDITLNGKVVDMGQFAVMERNEVATFLTRLPNTPKPTEANVRTVNSMITNSFRNTNLVEVGKLTFGILQILGNTDLIMTEKIISAVASVINALTGNPVGYLKVLDEIFPNHAKYFKLINMVTGHFQKLVNVVEEKYKQWLATKDPSYEEPYFIRLSLDAAERAVEIFNIVTKVYFMGTTLTEHGLKMLLTSFTEWFTRQVYIYQENQQRKADRIEHNQNVRALKIRCSHCGGYYYERTKQ</sequence>
<comment type="caution">
    <text evidence="2">The sequence shown here is derived from an EMBL/GenBank/DDBJ whole genome shotgun (WGS) entry which is preliminary data.</text>
</comment>
<dbReference type="OrthoDB" id="6512497at2759"/>
<organism evidence="2 3">
    <name type="scientific">Asbolus verrucosus</name>
    <name type="common">Desert ironclad beetle</name>
    <dbReference type="NCBI Taxonomy" id="1661398"/>
    <lineage>
        <taxon>Eukaryota</taxon>
        <taxon>Metazoa</taxon>
        <taxon>Ecdysozoa</taxon>
        <taxon>Arthropoda</taxon>
        <taxon>Hexapoda</taxon>
        <taxon>Insecta</taxon>
        <taxon>Pterygota</taxon>
        <taxon>Neoptera</taxon>
        <taxon>Endopterygota</taxon>
        <taxon>Coleoptera</taxon>
        <taxon>Polyphaga</taxon>
        <taxon>Cucujiformia</taxon>
        <taxon>Tenebrionidae</taxon>
        <taxon>Pimeliinae</taxon>
        <taxon>Asbolus</taxon>
    </lineage>
</organism>
<gene>
    <name evidence="2" type="ORF">BDFB_008295</name>
</gene>
<evidence type="ECO:0000313" key="2">
    <source>
        <dbReference type="EMBL" id="RZC37512.1"/>
    </source>
</evidence>
<dbReference type="AlphaFoldDB" id="A0A482VX88"/>
<accession>A0A482VX88</accession>
<dbReference type="Pfam" id="PF16013">
    <property type="entry name" value="DUF4781"/>
    <property type="match status" value="1"/>
</dbReference>
<keyword evidence="3" id="KW-1185">Reference proteome</keyword>
<proteinExistence type="predicted"/>
<protein>
    <recommendedName>
        <fullName evidence="1">DUF4781 domain-containing protein</fullName>
    </recommendedName>
</protein>
<dbReference type="InterPro" id="IPR031962">
    <property type="entry name" value="DUF4781"/>
</dbReference>
<evidence type="ECO:0000313" key="3">
    <source>
        <dbReference type="Proteomes" id="UP000292052"/>
    </source>
</evidence>
<dbReference type="PANTHER" id="PTHR21115">
    <property type="entry name" value="GH06117P-RELATED"/>
    <property type="match status" value="1"/>
</dbReference>
<feature type="domain" description="DUF4781" evidence="1">
    <location>
        <begin position="45"/>
        <end position="339"/>
    </location>
</feature>
<dbReference type="Proteomes" id="UP000292052">
    <property type="component" value="Unassembled WGS sequence"/>
</dbReference>
<dbReference type="STRING" id="1661398.A0A482VX88"/>